<feature type="coiled-coil region" evidence="1">
    <location>
        <begin position="40"/>
        <end position="97"/>
    </location>
</feature>
<dbReference type="Proteomes" id="UP000789831">
    <property type="component" value="Unassembled WGS sequence"/>
</dbReference>
<feature type="non-terminal residue" evidence="3">
    <location>
        <position position="1"/>
    </location>
</feature>
<evidence type="ECO:0000256" key="2">
    <source>
        <dbReference type="SAM" id="MobiDB-lite"/>
    </source>
</evidence>
<dbReference type="AlphaFoldDB" id="A0A9N9HND1"/>
<feature type="non-terminal residue" evidence="3">
    <location>
        <position position="109"/>
    </location>
</feature>
<evidence type="ECO:0000313" key="3">
    <source>
        <dbReference type="EMBL" id="CAG8697809.1"/>
    </source>
</evidence>
<name>A0A9N9HND1_9GLOM</name>
<reference evidence="3" key="1">
    <citation type="submission" date="2021-06" db="EMBL/GenBank/DDBJ databases">
        <authorList>
            <person name="Kallberg Y."/>
            <person name="Tangrot J."/>
            <person name="Rosling A."/>
        </authorList>
    </citation>
    <scope>NUCLEOTIDE SEQUENCE</scope>
    <source>
        <strain evidence="3">MT106</strain>
    </source>
</reference>
<accession>A0A9N9HND1</accession>
<protein>
    <submittedName>
        <fullName evidence="3">5797_t:CDS:1</fullName>
    </submittedName>
</protein>
<evidence type="ECO:0000313" key="4">
    <source>
        <dbReference type="Proteomes" id="UP000789831"/>
    </source>
</evidence>
<dbReference type="EMBL" id="CAJVPL010017117">
    <property type="protein sequence ID" value="CAG8697809.1"/>
    <property type="molecule type" value="Genomic_DNA"/>
</dbReference>
<keyword evidence="1" id="KW-0175">Coiled coil</keyword>
<keyword evidence="4" id="KW-1185">Reference proteome</keyword>
<gene>
    <name evidence="3" type="ORF">AGERDE_LOCUS13355</name>
</gene>
<comment type="caution">
    <text evidence="3">The sequence shown here is derived from an EMBL/GenBank/DDBJ whole genome shotgun (WGS) entry which is preliminary data.</text>
</comment>
<evidence type="ECO:0000256" key="1">
    <source>
        <dbReference type="SAM" id="Coils"/>
    </source>
</evidence>
<feature type="region of interest" description="Disordered" evidence="2">
    <location>
        <begin position="1"/>
        <end position="20"/>
    </location>
</feature>
<organism evidence="3 4">
    <name type="scientific">Ambispora gerdemannii</name>
    <dbReference type="NCBI Taxonomy" id="144530"/>
    <lineage>
        <taxon>Eukaryota</taxon>
        <taxon>Fungi</taxon>
        <taxon>Fungi incertae sedis</taxon>
        <taxon>Mucoromycota</taxon>
        <taxon>Glomeromycotina</taxon>
        <taxon>Glomeromycetes</taxon>
        <taxon>Archaeosporales</taxon>
        <taxon>Ambisporaceae</taxon>
        <taxon>Ambispora</taxon>
    </lineage>
</organism>
<sequence>AFAQNLNTTATTTSSSTTDSNLTCTDDEFALVCRITTDGFNEVSTDIRAVEQELLNLNANEEEEEIDQMILDEAKELATFIRQLQELEREKLKLTGEQDFDSSIKDTQN</sequence>
<proteinExistence type="predicted"/>